<dbReference type="EMBL" id="GBXM01083480">
    <property type="protein sequence ID" value="JAH25097.1"/>
    <property type="molecule type" value="Transcribed_RNA"/>
</dbReference>
<name>A0A0E9R8I1_ANGAN</name>
<accession>A0A0E9R8I1</accession>
<sequence length="39" mass="4590">MTRQKIKIVSKSPLTHHCCLGRFFLVKMFCIRKHSGKTQ</sequence>
<evidence type="ECO:0000313" key="1">
    <source>
        <dbReference type="EMBL" id="JAH25097.1"/>
    </source>
</evidence>
<proteinExistence type="predicted"/>
<dbReference type="AlphaFoldDB" id="A0A0E9R8I1"/>
<reference evidence="1" key="1">
    <citation type="submission" date="2014-11" db="EMBL/GenBank/DDBJ databases">
        <authorList>
            <person name="Amaro Gonzalez C."/>
        </authorList>
    </citation>
    <scope>NUCLEOTIDE SEQUENCE</scope>
</reference>
<organism evidence="1">
    <name type="scientific">Anguilla anguilla</name>
    <name type="common">European freshwater eel</name>
    <name type="synonym">Muraena anguilla</name>
    <dbReference type="NCBI Taxonomy" id="7936"/>
    <lineage>
        <taxon>Eukaryota</taxon>
        <taxon>Metazoa</taxon>
        <taxon>Chordata</taxon>
        <taxon>Craniata</taxon>
        <taxon>Vertebrata</taxon>
        <taxon>Euteleostomi</taxon>
        <taxon>Actinopterygii</taxon>
        <taxon>Neopterygii</taxon>
        <taxon>Teleostei</taxon>
        <taxon>Anguilliformes</taxon>
        <taxon>Anguillidae</taxon>
        <taxon>Anguilla</taxon>
    </lineage>
</organism>
<reference evidence="1" key="2">
    <citation type="journal article" date="2015" name="Fish Shellfish Immunol.">
        <title>Early steps in the European eel (Anguilla anguilla)-Vibrio vulnificus interaction in the gills: Role of the RtxA13 toxin.</title>
        <authorList>
            <person name="Callol A."/>
            <person name="Pajuelo D."/>
            <person name="Ebbesson L."/>
            <person name="Teles M."/>
            <person name="MacKenzie S."/>
            <person name="Amaro C."/>
        </authorList>
    </citation>
    <scope>NUCLEOTIDE SEQUENCE</scope>
</reference>
<protein>
    <submittedName>
        <fullName evidence="1">Uncharacterized protein</fullName>
    </submittedName>
</protein>